<evidence type="ECO:0000313" key="2">
    <source>
        <dbReference type="EMBL" id="KAL0386122.1"/>
    </source>
</evidence>
<dbReference type="AlphaFoldDB" id="A0AAW2S1Z3"/>
<dbReference type="PANTHER" id="PTHR33710:SF71">
    <property type="entry name" value="ENDONUCLEASE_EXONUCLEASE_PHOSPHATASE DOMAIN-CONTAINING PROTEIN"/>
    <property type="match status" value="1"/>
</dbReference>
<reference evidence="2" key="2">
    <citation type="journal article" date="2024" name="Plant">
        <title>Genomic evolution and insights into agronomic trait innovations of Sesamum species.</title>
        <authorList>
            <person name="Miao H."/>
            <person name="Wang L."/>
            <person name="Qu L."/>
            <person name="Liu H."/>
            <person name="Sun Y."/>
            <person name="Le M."/>
            <person name="Wang Q."/>
            <person name="Wei S."/>
            <person name="Zheng Y."/>
            <person name="Lin W."/>
            <person name="Duan Y."/>
            <person name="Cao H."/>
            <person name="Xiong S."/>
            <person name="Wang X."/>
            <person name="Wei L."/>
            <person name="Li C."/>
            <person name="Ma Q."/>
            <person name="Ju M."/>
            <person name="Zhao R."/>
            <person name="Li G."/>
            <person name="Mu C."/>
            <person name="Tian Q."/>
            <person name="Mei H."/>
            <person name="Zhang T."/>
            <person name="Gao T."/>
            <person name="Zhang H."/>
        </authorList>
    </citation>
    <scope>NUCLEOTIDE SEQUENCE</scope>
    <source>
        <strain evidence="2">G02</strain>
    </source>
</reference>
<dbReference type="InterPro" id="IPR036691">
    <property type="entry name" value="Endo/exonu/phosph_ase_sf"/>
</dbReference>
<dbReference type="GO" id="GO:0003824">
    <property type="term" value="F:catalytic activity"/>
    <property type="evidence" value="ECO:0007669"/>
    <property type="project" value="InterPro"/>
</dbReference>
<dbReference type="InterPro" id="IPR005135">
    <property type="entry name" value="Endo/exonuclease/phosphatase"/>
</dbReference>
<accession>A0AAW2S1Z3</accession>
<organism evidence="2">
    <name type="scientific">Sesamum radiatum</name>
    <name type="common">Black benniseed</name>
    <dbReference type="NCBI Taxonomy" id="300843"/>
    <lineage>
        <taxon>Eukaryota</taxon>
        <taxon>Viridiplantae</taxon>
        <taxon>Streptophyta</taxon>
        <taxon>Embryophyta</taxon>
        <taxon>Tracheophyta</taxon>
        <taxon>Spermatophyta</taxon>
        <taxon>Magnoliopsida</taxon>
        <taxon>eudicotyledons</taxon>
        <taxon>Gunneridae</taxon>
        <taxon>Pentapetalae</taxon>
        <taxon>asterids</taxon>
        <taxon>lamiids</taxon>
        <taxon>Lamiales</taxon>
        <taxon>Pedaliaceae</taxon>
        <taxon>Sesamum</taxon>
    </lineage>
</organism>
<comment type="caution">
    <text evidence="2">The sequence shown here is derived from an EMBL/GenBank/DDBJ whole genome shotgun (WGS) entry which is preliminary data.</text>
</comment>
<dbReference type="PANTHER" id="PTHR33710">
    <property type="entry name" value="BNAC02G09200D PROTEIN"/>
    <property type="match status" value="1"/>
</dbReference>
<protein>
    <recommendedName>
        <fullName evidence="1">Endonuclease/exonuclease/phosphatase domain-containing protein</fullName>
    </recommendedName>
</protein>
<dbReference type="Gene3D" id="3.60.10.10">
    <property type="entry name" value="Endonuclease/exonuclease/phosphatase"/>
    <property type="match status" value="1"/>
</dbReference>
<reference evidence="2" key="1">
    <citation type="submission" date="2020-06" db="EMBL/GenBank/DDBJ databases">
        <authorList>
            <person name="Li T."/>
            <person name="Hu X."/>
            <person name="Zhang T."/>
            <person name="Song X."/>
            <person name="Zhang H."/>
            <person name="Dai N."/>
            <person name="Sheng W."/>
            <person name="Hou X."/>
            <person name="Wei L."/>
        </authorList>
    </citation>
    <scope>NUCLEOTIDE SEQUENCE</scope>
    <source>
        <strain evidence="2">G02</strain>
        <tissue evidence="2">Leaf</tissue>
    </source>
</reference>
<evidence type="ECO:0000259" key="1">
    <source>
        <dbReference type="Pfam" id="PF03372"/>
    </source>
</evidence>
<proteinExistence type="predicted"/>
<sequence length="146" mass="16797">MWEKHLKLGEPLSMLWLILGDFNSVKSPEEKQLCVAPTWYKLNDFVDCCLTLGLHDAPTTNYYTWYSNNEGNPIWFKLDRVLLNNEWLEAGLHCGAHLSPPGCLSDHSPSIISLFDPPTPKPKPFHFFNMWVDHPNFLVTLRTDGI</sequence>
<dbReference type="EMBL" id="JACGWJ010000012">
    <property type="protein sequence ID" value="KAL0386122.1"/>
    <property type="molecule type" value="Genomic_DNA"/>
</dbReference>
<feature type="domain" description="Endonuclease/exonuclease/phosphatase" evidence="1">
    <location>
        <begin position="6"/>
        <end position="107"/>
    </location>
</feature>
<dbReference type="SUPFAM" id="SSF56219">
    <property type="entry name" value="DNase I-like"/>
    <property type="match status" value="1"/>
</dbReference>
<gene>
    <name evidence="2" type="ORF">Sradi_3006500</name>
</gene>
<name>A0AAW2S1Z3_SESRA</name>
<dbReference type="Pfam" id="PF03372">
    <property type="entry name" value="Exo_endo_phos"/>
    <property type="match status" value="1"/>
</dbReference>